<dbReference type="EMBL" id="JOOZ01000173">
    <property type="protein sequence ID" value="OUL64535.1"/>
    <property type="molecule type" value="Genomic_DNA"/>
</dbReference>
<gene>
    <name evidence="1" type="ORF">HK16_04455</name>
</gene>
<evidence type="ECO:0000313" key="2">
    <source>
        <dbReference type="Proteomes" id="UP000195072"/>
    </source>
</evidence>
<proteinExistence type="predicted"/>
<dbReference type="RefSeq" id="WP_086898827.1">
    <property type="nucleotide sequence ID" value="NZ_JOOZ01000173.1"/>
</dbReference>
<reference evidence="1 2" key="1">
    <citation type="submission" date="2014-06" db="EMBL/GenBank/DDBJ databases">
        <authorList>
            <person name="Ju J."/>
            <person name="Zhang J."/>
        </authorList>
    </citation>
    <scope>NUCLEOTIDE SEQUENCE [LARGE SCALE GENOMIC DNA]</scope>
    <source>
        <strain evidence="1">DmL_050</strain>
    </source>
</reference>
<evidence type="ECO:0000313" key="1">
    <source>
        <dbReference type="EMBL" id="OUL64535.1"/>
    </source>
</evidence>
<dbReference type="Proteomes" id="UP000195072">
    <property type="component" value="Unassembled WGS sequence"/>
</dbReference>
<organism evidence="1 2">
    <name type="scientific">Acetobacter senegalensis</name>
    <dbReference type="NCBI Taxonomy" id="446692"/>
    <lineage>
        <taxon>Bacteria</taxon>
        <taxon>Pseudomonadati</taxon>
        <taxon>Pseudomonadota</taxon>
        <taxon>Alphaproteobacteria</taxon>
        <taxon>Acetobacterales</taxon>
        <taxon>Acetobacteraceae</taxon>
        <taxon>Acetobacter</taxon>
    </lineage>
</organism>
<accession>A0A252EDL4</accession>
<sequence length="98" mass="11057">MAHEAAPPFPDIRDYDHVVCGLREDRQEEAKNFAGNYAEDLCFTNRVDSRRLEQAADHAEALASACREEAARMRYLEGEAAIIPNLKKLIRKLKGLVS</sequence>
<dbReference type="AlphaFoldDB" id="A0A252EDL4"/>
<protein>
    <submittedName>
        <fullName evidence="1">Uncharacterized protein</fullName>
    </submittedName>
</protein>
<name>A0A252EDL4_9PROT</name>
<comment type="caution">
    <text evidence="1">The sequence shown here is derived from an EMBL/GenBank/DDBJ whole genome shotgun (WGS) entry which is preliminary data.</text>
</comment>